<name>C4XHB7_SOLM1</name>
<sequence>MLSWLQTKWRALSEWRRKVRELHPDAFRAMAGELAELAEVASKVRPEEQAFLLKIRRIRQEMRELERLAERPEFRLLSAKKRHELRVSLLSSREQLLKTLSDAPVVTTTPQ</sequence>
<organism evidence="1 2">
    <name type="scientific">Solidesulfovibrio magneticus (strain ATCC 700980 / DSM 13731 / RS-1)</name>
    <name type="common">Desulfovibrio magneticus</name>
    <dbReference type="NCBI Taxonomy" id="573370"/>
    <lineage>
        <taxon>Bacteria</taxon>
        <taxon>Pseudomonadati</taxon>
        <taxon>Thermodesulfobacteriota</taxon>
        <taxon>Desulfovibrionia</taxon>
        <taxon>Desulfovibrionales</taxon>
        <taxon>Desulfovibrionaceae</taxon>
        <taxon>Solidesulfovibrio</taxon>
    </lineage>
</organism>
<dbReference type="eggNOG" id="ENOG502ZIA9">
    <property type="taxonomic scope" value="Bacteria"/>
</dbReference>
<dbReference type="Proteomes" id="UP000009071">
    <property type="component" value="Chromosome"/>
</dbReference>
<accession>C4XHB7</accession>
<dbReference type="KEGG" id="dma:DMR_03940"/>
<keyword evidence="2" id="KW-1185">Reference proteome</keyword>
<dbReference type="HOGENOM" id="CLU_170182_0_0_7"/>
<evidence type="ECO:0000313" key="2">
    <source>
        <dbReference type="Proteomes" id="UP000009071"/>
    </source>
</evidence>
<gene>
    <name evidence="1" type="ordered locus">DMR_03940</name>
</gene>
<evidence type="ECO:0000313" key="1">
    <source>
        <dbReference type="EMBL" id="BAH73885.1"/>
    </source>
</evidence>
<dbReference type="OrthoDB" id="5459697at2"/>
<dbReference type="AlphaFoldDB" id="C4XHB7"/>
<reference evidence="1 2" key="1">
    <citation type="journal article" date="2009" name="Genome Res.">
        <title>Whole genome sequence of Desulfovibrio magneticus strain RS-1 revealed common gene clusters in magnetotactic bacteria.</title>
        <authorList>
            <person name="Nakazawa H."/>
            <person name="Arakaki A."/>
            <person name="Narita-Yamada S."/>
            <person name="Yashiro I."/>
            <person name="Jinno K."/>
            <person name="Aoki N."/>
            <person name="Tsuruyama A."/>
            <person name="Okamura Y."/>
            <person name="Tanikawa S."/>
            <person name="Fujita N."/>
            <person name="Takeyama H."/>
            <person name="Matsunaga T."/>
        </authorList>
    </citation>
    <scope>NUCLEOTIDE SEQUENCE [LARGE SCALE GENOMIC DNA]</scope>
    <source>
        <strain evidence="2">ATCC 700980 / DSM 13731 / RS-1</strain>
    </source>
</reference>
<dbReference type="STRING" id="573370.DMR_03940"/>
<dbReference type="RefSeq" id="WP_006919986.1">
    <property type="nucleotide sequence ID" value="NC_012796.1"/>
</dbReference>
<proteinExistence type="predicted"/>
<protein>
    <submittedName>
        <fullName evidence="1">Uncharacterized protein</fullName>
    </submittedName>
</protein>
<dbReference type="EMBL" id="AP010904">
    <property type="protein sequence ID" value="BAH73885.1"/>
    <property type="molecule type" value="Genomic_DNA"/>
</dbReference>